<keyword evidence="4" id="KW-1185">Reference proteome</keyword>
<dbReference type="GO" id="GO:0016747">
    <property type="term" value="F:acyltransferase activity, transferring groups other than amino-acyl groups"/>
    <property type="evidence" value="ECO:0007669"/>
    <property type="project" value="UniProtKB-ARBA"/>
</dbReference>
<evidence type="ECO:0000313" key="3">
    <source>
        <dbReference type="EMBL" id="KAJ4748528.1"/>
    </source>
</evidence>
<dbReference type="PANTHER" id="PTHR31625">
    <property type="match status" value="1"/>
</dbReference>
<evidence type="ECO:0000256" key="1">
    <source>
        <dbReference type="ARBA" id="ARBA00022679"/>
    </source>
</evidence>
<dbReference type="Pfam" id="PF02458">
    <property type="entry name" value="Transferase"/>
    <property type="match status" value="1"/>
</dbReference>
<dbReference type="InterPro" id="IPR051504">
    <property type="entry name" value="Plant_metabolite_acyltrans"/>
</dbReference>
<dbReference type="AlphaFoldDB" id="A0AAV8BZ75"/>
<comment type="caution">
    <text evidence="3">The sequence shown here is derived from an EMBL/GenBank/DDBJ whole genome shotgun (WGS) entry which is preliminary data.</text>
</comment>
<keyword evidence="2" id="KW-0012">Acyltransferase</keyword>
<dbReference type="Proteomes" id="UP001140206">
    <property type="component" value="Chromosome 5"/>
</dbReference>
<dbReference type="EMBL" id="JAMFTS010000005">
    <property type="protein sequence ID" value="KAJ4748528.1"/>
    <property type="molecule type" value="Genomic_DNA"/>
</dbReference>
<reference evidence="3" key="1">
    <citation type="submission" date="2022-08" db="EMBL/GenBank/DDBJ databases">
        <authorList>
            <person name="Marques A."/>
        </authorList>
    </citation>
    <scope>NUCLEOTIDE SEQUENCE</scope>
    <source>
        <strain evidence="3">RhyPub2mFocal</strain>
        <tissue evidence="3">Leaves</tissue>
    </source>
</reference>
<evidence type="ECO:0000256" key="2">
    <source>
        <dbReference type="ARBA" id="ARBA00023315"/>
    </source>
</evidence>
<accession>A0AAV8BZ75</accession>
<gene>
    <name evidence="3" type="ORF">LUZ62_082933</name>
</gene>
<dbReference type="Gene3D" id="3.30.559.10">
    <property type="entry name" value="Chloramphenicol acetyltransferase-like domain"/>
    <property type="match status" value="2"/>
</dbReference>
<name>A0AAV8BZ75_9POAL</name>
<sequence length="475" mass="53741">MAAVASLRIIEITQISPPAGTVPETFVPLTFFDVLWLNSTPVERLFFYPYKDSSTHFTSSSLPALKSSLSLTLQSFFPFAGNIRLTPETTDKYEIHYVDGDSISFTAAELGDSNELFGDGPREVPKLKLLVPTLRSKNESSDSRPVLAIQVTVFPYQGVVIGITVHHSVCDGNGSVNFMRTWAAICHASNSMTQAPATPVLDRSIVPDNDGSLYTAMINTLLSLDDFEQLKPANEEVLYLATFTLKHEHIRFLKEKYLREAENRNMVVRCSTTVVAYAFIWIGYLKAKSIILETKEAHCIFAVDHRQWFQPPIPENYFGNCIGMCFIQANMEDIVGPDGFFEACQVMSKAFEEEKIVGINDAKDWIKTALERVVHKPLTAAGSSRFRVYDVDFGWGSRQRWILYLSSIPVLWPWHKAEKNEAGWRLDCYSHSVKWRCSKITLMRTSKTYLYEAIDNCILQLSLSLQNKYISGILF</sequence>
<protein>
    <submittedName>
        <fullName evidence="3">HXXXD-type acyl-transferase family protein</fullName>
    </submittedName>
</protein>
<evidence type="ECO:0000313" key="4">
    <source>
        <dbReference type="Proteomes" id="UP001140206"/>
    </source>
</evidence>
<keyword evidence="1" id="KW-0808">Transferase</keyword>
<organism evidence="3 4">
    <name type="scientific">Rhynchospora pubera</name>
    <dbReference type="NCBI Taxonomy" id="906938"/>
    <lineage>
        <taxon>Eukaryota</taxon>
        <taxon>Viridiplantae</taxon>
        <taxon>Streptophyta</taxon>
        <taxon>Embryophyta</taxon>
        <taxon>Tracheophyta</taxon>
        <taxon>Spermatophyta</taxon>
        <taxon>Magnoliopsida</taxon>
        <taxon>Liliopsida</taxon>
        <taxon>Poales</taxon>
        <taxon>Cyperaceae</taxon>
        <taxon>Cyperoideae</taxon>
        <taxon>Rhynchosporeae</taxon>
        <taxon>Rhynchospora</taxon>
    </lineage>
</organism>
<dbReference type="InterPro" id="IPR023213">
    <property type="entry name" value="CAT-like_dom_sf"/>
</dbReference>
<proteinExistence type="predicted"/>